<name>A0A9W8LT25_9FUNG</name>
<feature type="non-terminal residue" evidence="4">
    <location>
        <position position="1"/>
    </location>
</feature>
<protein>
    <submittedName>
        <fullName evidence="4">Pre-mRNA-processing-splicing factor 8</fullName>
    </submittedName>
</protein>
<feature type="domain" description="Homeobox" evidence="3">
    <location>
        <begin position="89"/>
        <end position="148"/>
    </location>
</feature>
<dbReference type="OrthoDB" id="1931567at2759"/>
<dbReference type="GO" id="GO:0097157">
    <property type="term" value="F:pre-mRNA intronic binding"/>
    <property type="evidence" value="ECO:0007669"/>
    <property type="project" value="TreeGrafter"/>
</dbReference>
<dbReference type="InterPro" id="IPR036844">
    <property type="entry name" value="Hint_dom_sf"/>
</dbReference>
<keyword evidence="1" id="KW-0371">Homeobox</keyword>
<dbReference type="Gene3D" id="1.10.10.60">
    <property type="entry name" value="Homeodomain-like"/>
    <property type="match status" value="1"/>
</dbReference>
<dbReference type="InterPro" id="IPR007868">
    <property type="entry name" value="Hom_end_hint"/>
</dbReference>
<comment type="caution">
    <text evidence="4">The sequence shown here is derived from an EMBL/GenBank/DDBJ whole genome shotgun (WGS) entry which is preliminary data.</text>
</comment>
<dbReference type="SUPFAM" id="SSF51294">
    <property type="entry name" value="Hedgehog/intein (Hint) domain"/>
    <property type="match status" value="3"/>
</dbReference>
<dbReference type="Gene3D" id="3.10.28.10">
    <property type="entry name" value="Homing endonucleases"/>
    <property type="match status" value="1"/>
</dbReference>
<evidence type="ECO:0000313" key="5">
    <source>
        <dbReference type="Proteomes" id="UP001140094"/>
    </source>
</evidence>
<dbReference type="GO" id="GO:0030623">
    <property type="term" value="F:U5 snRNA binding"/>
    <property type="evidence" value="ECO:0007669"/>
    <property type="project" value="InterPro"/>
</dbReference>
<keyword evidence="1" id="KW-0238">DNA-binding</keyword>
<dbReference type="PANTHER" id="PTHR11140:SF0">
    <property type="entry name" value="PRE-MRNA-PROCESSING-SPLICING FACTOR 8"/>
    <property type="match status" value="1"/>
</dbReference>
<dbReference type="InterPro" id="IPR042516">
    <property type="entry name" value="Prp8_U5-snRNA-bd_sf"/>
</dbReference>
<feature type="DNA-binding region" description="Homeobox" evidence="1">
    <location>
        <begin position="91"/>
        <end position="149"/>
    </location>
</feature>
<organism evidence="4 5">
    <name type="scientific">Coemansia guatemalensis</name>
    <dbReference type="NCBI Taxonomy" id="2761395"/>
    <lineage>
        <taxon>Eukaryota</taxon>
        <taxon>Fungi</taxon>
        <taxon>Fungi incertae sedis</taxon>
        <taxon>Zoopagomycota</taxon>
        <taxon>Kickxellomycotina</taxon>
        <taxon>Kickxellomycetes</taxon>
        <taxon>Kickxellales</taxon>
        <taxon>Kickxellaceae</taxon>
        <taxon>Coemansia</taxon>
    </lineage>
</organism>
<dbReference type="GO" id="GO:0017070">
    <property type="term" value="F:U6 snRNA binding"/>
    <property type="evidence" value="ECO:0007669"/>
    <property type="project" value="TreeGrafter"/>
</dbReference>
<accession>A0A9W8LT25</accession>
<evidence type="ECO:0000313" key="4">
    <source>
        <dbReference type="EMBL" id="KAJ2802138.1"/>
    </source>
</evidence>
<dbReference type="Pfam" id="PF10598">
    <property type="entry name" value="RRM_4"/>
    <property type="match status" value="1"/>
</dbReference>
<proteinExistence type="predicted"/>
<dbReference type="SUPFAM" id="SSF46689">
    <property type="entry name" value="Homeodomain-like"/>
    <property type="match status" value="1"/>
</dbReference>
<keyword evidence="5" id="KW-1185">Reference proteome</keyword>
<dbReference type="GO" id="GO:0005682">
    <property type="term" value="C:U5 snRNP"/>
    <property type="evidence" value="ECO:0007669"/>
    <property type="project" value="TreeGrafter"/>
</dbReference>
<dbReference type="SUPFAM" id="SSF55608">
    <property type="entry name" value="Homing endonucleases"/>
    <property type="match status" value="1"/>
</dbReference>
<dbReference type="GO" id="GO:0071013">
    <property type="term" value="C:catalytic step 2 spliceosome"/>
    <property type="evidence" value="ECO:0007669"/>
    <property type="project" value="TreeGrafter"/>
</dbReference>
<dbReference type="Gene3D" id="2.170.16.10">
    <property type="entry name" value="Hedgehog/Intein (Hint) domain"/>
    <property type="match status" value="4"/>
</dbReference>
<feature type="region of interest" description="Disordered" evidence="2">
    <location>
        <begin position="949"/>
        <end position="971"/>
    </location>
</feature>
<dbReference type="GO" id="GO:0000244">
    <property type="term" value="P:spliceosomal tri-snRNP complex assembly"/>
    <property type="evidence" value="ECO:0007669"/>
    <property type="project" value="TreeGrafter"/>
</dbReference>
<evidence type="ECO:0000259" key="3">
    <source>
        <dbReference type="PROSITE" id="PS50071"/>
    </source>
</evidence>
<dbReference type="PANTHER" id="PTHR11140">
    <property type="entry name" value="PRE-MRNA SPLICING FACTOR PRP8"/>
    <property type="match status" value="1"/>
</dbReference>
<dbReference type="Gene3D" id="3.30.43.40">
    <property type="entry name" value="Pre-mRNA-processing-splicing factor 8, U5-snRNA-binding domain"/>
    <property type="match status" value="1"/>
</dbReference>
<reference evidence="4" key="1">
    <citation type="submission" date="2022-07" db="EMBL/GenBank/DDBJ databases">
        <title>Phylogenomic reconstructions and comparative analyses of Kickxellomycotina fungi.</title>
        <authorList>
            <person name="Reynolds N.K."/>
            <person name="Stajich J.E."/>
            <person name="Barry K."/>
            <person name="Grigoriev I.V."/>
            <person name="Crous P."/>
            <person name="Smith M.E."/>
        </authorList>
    </citation>
    <scope>NUCLEOTIDE SEQUENCE</scope>
    <source>
        <strain evidence="4">NRRL 1565</strain>
    </source>
</reference>
<gene>
    <name evidence="4" type="primary">PRPF8</name>
    <name evidence="4" type="ORF">H4R20_003398</name>
</gene>
<dbReference type="GO" id="GO:0003677">
    <property type="term" value="F:DNA binding"/>
    <property type="evidence" value="ECO:0007669"/>
    <property type="project" value="UniProtKB-UniRule"/>
</dbReference>
<dbReference type="InterPro" id="IPR012592">
    <property type="entry name" value="PROCN"/>
</dbReference>
<dbReference type="Pfam" id="PF08083">
    <property type="entry name" value="PROCN"/>
    <property type="match status" value="2"/>
</dbReference>
<dbReference type="Proteomes" id="UP001140094">
    <property type="component" value="Unassembled WGS sequence"/>
</dbReference>
<sequence>RRAITLGPVDAIGAKYVDGLLARLQRLLPPLTLGAFAGSERVGVSWYPKEQIGAEVPVDVESRHYTIQHPEWYSYMAQEYGDKCESEATEVKSEKPRYPRKAVAVLRRAYKRDRMLAGRTEALSRKTKLTTAQVAQWFSDRRRRQRLSRLVATRKAFSSSYSDAKSSGAQKQASKKWLFDWVLRLCSCEQLRLILRGLHVAESGDVEAAGAAVVDGRVDTTSARLRDELQRVCLHAGYTSHWYQHDNATKGDGCERWTVTWSSSNAVQPVINIAKGFQRTQRQCRVWCVTVPTQQQLIVVRRVQASHNGTVTAASRPVVVGNTGPVGKGPGVGFWAPGWRVWLFFLRGIVPLLERWLGNLLARQFEGRNSKGVVKSLTKQRVDSHYDLELRAAVMHDILDMMPAGIRGNKSRVVLQHLSEAWRCFSPETLVRMADGSIKAAADIATGDQVLGYNGQALPVMGATMSGFDAMYRVSIVSSNAAARQGTGIEQESKEIGFTCNSRHDLVLVYPEGGQVKLSHNPDTRTFEVHYADVLPYTGESIVSDVLQRTSRSFSCAGDQFASEDAARAAAEAFKAERESALPVMWTVSAAAFANYVAAHGGQEYRMLRANPNGEWDYVEFCVEQISERGRYVGFELAGSPLFLLENGLVVHNCYKANIPWQVPGMPHAVENMILRYVKAKADWWTSVAHYNRERIRRGATVDKAIARRNCGRLTRLWLKAEQERQRNYLKDGPYVSAEEAVAIYTTAVHWLEARRFSPIPFPPLSYKHDPKLLVLALERLRESYSVQGHLNSSQREELGLIEQAFDNPHECFAPGTLVMLTSGRSKPIEDLKVGDALMGDDCFLPDGSVNADYQPRHVKRVLHGLDADMFTVSYTPNQGGFGETEACQQQESFTVTTGHFLTVQMVDGGAAVYRQQLHGTTYWCCRYYDFSLVKHELSWPECDSVDNPLVRDNNEESGVVSSKPRDELRPQFGGIHEKQTQSASTAAERAAREHLASVDGIRLAAGDITDVRVEDYMRLSDEMKANCTLIRAGAVYPDAQPPQVDPYYLGMWLAASDKAGTGVYLGLHEHEAIARLYMVAAQLGLDCAEYHVYAPPPSPEAWSAAVDLPNGEHTDDGVDVDAIEGAVSDDDSVDFQATAGPVIPRSTTTATEIATGLTRTIITPRHPASYMQVKVVKFVIGTAAKDSRSPICDALQAYGLLADTEKFIPDAYLYGSVDTRRAVLAGLIDGGSGKALSGQRAWEFRQPISRQKLFDDAVALARSLGLGNCLVARSPTACSDGQLSIRLGGIGQELVPVQLPHKRLVRQVGGATGHAFSVTAIGKGAWYGCEVDGNHRFLLNDFTVVRNCLNRIKRLLLTQRAFKEVGIEFMDMYSHLIPVFDVEPLEKITDAYLDQYLWYEADKRRLWAPWIKPADAEPAPLLVYKWSQGINNLEGAWETEGGESTVMLEARLSRIFEKIDLTLLNRLLRLVLDHNLADYMTAKNNVGLSFKDMTHVNSYGLIRGLQFAPFIFQFYGMIIDLLILGLQRANEMAGAANAPNDFLQFADAATERRHPIRMYMRYIDRIYMVLRLDADEARDVVQRFLTENPDPNNENVVGYNNKRCWPRDCRMRLMKHDVNLGRAVFWDVKNRLPRSLATVEWDDEATFVSVYSRDNPNLLFDMAGFEVRILPRSRQLGAAAALDGAWALVDDRTKERTATAFLRVDDASVQRFNNRIRQILMSSGSTTFTKIANKFNTALIGLMTYFREAVVHTREMLDLLVKAETKIQARIMLGLNSKDCNRMPPVIFYCYAAGFRVRMADGRSAAIEDVRVADRVLGADGEARDVAHVMSGRAPLYRVMLATPCDTPLLPHDYVAPVVRSASTMSLQSICSGDPADTAPPQPTALLYDDSFLCNARHRLAIRVATQARLRETPSRAGQSQWTDAGRFVVDHVELRNDPELGFARPFATTRVFEYNADFYGLTDNAKPTALRQANAHAAAMCQRAADAGAASDCAYVWHDKQKAAYRVMAHKYPAHLPPPCRSFYYGCVPPAAAAPVFGSKAEAHAAAEAALPQPTSVVWLVSVCDYLTYVASMRARGEQPVPCVMSYSARIAAWPGLAESRLAAVGVDAEAEPEFCWALGCWLCGGDALSAGSSSVHRGHIADSVAQHWERLVARPTQGPGFDAILTRLGLPESRNVTPATRDLLVGESPVARRALLAGMLDVCGKAASDGRVAISQALDYEPLLRLAYEVARSLGLETHSRKNATHGFVFIRGDFAEIPSVTTVCANTPKMLSANGCTEASSYALFEISPEPVVSDGAYYGFQVAEGQSPLFCHADFVIGSNCPKEL</sequence>
<dbReference type="EMBL" id="JANBUO010000703">
    <property type="protein sequence ID" value="KAJ2802138.1"/>
    <property type="molecule type" value="Genomic_DNA"/>
</dbReference>
<dbReference type="SUPFAM" id="SSF53098">
    <property type="entry name" value="Ribonuclease H-like"/>
    <property type="match status" value="1"/>
</dbReference>
<dbReference type="PROSITE" id="PS50071">
    <property type="entry name" value="HOMEOBOX_2"/>
    <property type="match status" value="1"/>
</dbReference>
<dbReference type="InterPro" id="IPR009057">
    <property type="entry name" value="Homeodomain-like_sf"/>
</dbReference>
<dbReference type="GO" id="GO:0030908">
    <property type="term" value="P:protein splicing"/>
    <property type="evidence" value="ECO:0007669"/>
    <property type="project" value="InterPro"/>
</dbReference>
<dbReference type="Pfam" id="PF05203">
    <property type="entry name" value="Hom_end_hint"/>
    <property type="match status" value="1"/>
</dbReference>
<dbReference type="Pfam" id="PF10597">
    <property type="entry name" value="U5_2-snRNA_bdg"/>
    <property type="match status" value="1"/>
</dbReference>
<dbReference type="CDD" id="cd00081">
    <property type="entry name" value="Hint"/>
    <property type="match status" value="1"/>
</dbReference>
<dbReference type="InterPro" id="IPR019581">
    <property type="entry name" value="Prp8_U5-snRNA-bd"/>
</dbReference>
<dbReference type="InterPro" id="IPR027434">
    <property type="entry name" value="Homing_endonucl"/>
</dbReference>
<dbReference type="CDD" id="cd00086">
    <property type="entry name" value="homeodomain"/>
    <property type="match status" value="1"/>
</dbReference>
<keyword evidence="1" id="KW-0539">Nucleus</keyword>
<dbReference type="InterPro" id="IPR001356">
    <property type="entry name" value="HD"/>
</dbReference>
<comment type="subcellular location">
    <subcellularLocation>
        <location evidence="1">Nucleus</location>
    </subcellularLocation>
</comment>
<dbReference type="InterPro" id="IPR012337">
    <property type="entry name" value="RNaseH-like_sf"/>
</dbReference>
<feature type="non-terminal residue" evidence="4">
    <location>
        <position position="2330"/>
    </location>
</feature>
<dbReference type="InterPro" id="IPR027652">
    <property type="entry name" value="PRP8"/>
</dbReference>
<evidence type="ECO:0000256" key="2">
    <source>
        <dbReference type="SAM" id="MobiDB-lite"/>
    </source>
</evidence>
<dbReference type="GO" id="GO:0030619">
    <property type="term" value="F:U1 snRNA binding"/>
    <property type="evidence" value="ECO:0007669"/>
    <property type="project" value="TreeGrafter"/>
</dbReference>
<dbReference type="SMART" id="SM00389">
    <property type="entry name" value="HOX"/>
    <property type="match status" value="1"/>
</dbReference>
<dbReference type="GO" id="GO:0030620">
    <property type="term" value="F:U2 snRNA binding"/>
    <property type="evidence" value="ECO:0007669"/>
    <property type="project" value="TreeGrafter"/>
</dbReference>
<dbReference type="InterPro" id="IPR019582">
    <property type="entry name" value="RRM_spliceosomal_PrP8"/>
</dbReference>
<evidence type="ECO:0000256" key="1">
    <source>
        <dbReference type="PROSITE-ProRule" id="PRU00108"/>
    </source>
</evidence>